<feature type="binding site" evidence="22">
    <location>
        <position position="879"/>
    </location>
    <ligand>
        <name>methylcob(III)alamin</name>
        <dbReference type="ChEBI" id="CHEBI:28115"/>
    </ligand>
</feature>
<dbReference type="GO" id="GO:0005829">
    <property type="term" value="C:cytosol"/>
    <property type="evidence" value="ECO:0007669"/>
    <property type="project" value="TreeGrafter"/>
</dbReference>
<evidence type="ECO:0000256" key="3">
    <source>
        <dbReference type="ARBA" id="ARBA00001956"/>
    </source>
</evidence>
<comment type="cofactor">
    <cofactor evidence="3 20 21">
        <name>methylcob(III)alamin</name>
        <dbReference type="ChEBI" id="CHEBI:28115"/>
    </cofactor>
</comment>
<dbReference type="CDD" id="cd02069">
    <property type="entry name" value="methionine_synthase_B12_BD"/>
    <property type="match status" value="1"/>
</dbReference>
<dbReference type="STRING" id="1150469.RSPPHO_00256"/>
<dbReference type="FunFam" id="3.20.20.20:FF:000007">
    <property type="entry name" value="Methionine synthase"/>
    <property type="match status" value="1"/>
</dbReference>
<dbReference type="GO" id="GO:0032259">
    <property type="term" value="P:methylation"/>
    <property type="evidence" value="ECO:0007669"/>
    <property type="project" value="UniProtKB-KW"/>
</dbReference>
<dbReference type="InterPro" id="IPR006158">
    <property type="entry name" value="Cobalamin-bd"/>
</dbReference>
<dbReference type="InterPro" id="IPR036589">
    <property type="entry name" value="HCY_dom_sf"/>
</dbReference>
<dbReference type="PROSITE" id="PS50974">
    <property type="entry name" value="ADOMET_ACTIVATION"/>
    <property type="match status" value="1"/>
</dbReference>
<feature type="domain" description="B12-binding" evidence="28">
    <location>
        <begin position="763"/>
        <end position="900"/>
    </location>
</feature>
<comment type="cofactor">
    <cofactor evidence="2 20 23">
        <name>Zn(2+)</name>
        <dbReference type="ChEBI" id="CHEBI:29105"/>
    </cofactor>
</comment>
<dbReference type="PROSITE" id="PS51332">
    <property type="entry name" value="B12_BINDING"/>
    <property type="match status" value="1"/>
</dbReference>
<proteinExistence type="inferred from homology"/>
<feature type="domain" description="AdoMet activation" evidence="27">
    <location>
        <begin position="939"/>
        <end position="1230"/>
    </location>
</feature>
<dbReference type="InterPro" id="IPR003726">
    <property type="entry name" value="HCY_dom"/>
</dbReference>
<dbReference type="EC" id="2.1.1.13" evidence="6 19"/>
<dbReference type="Pfam" id="PF02310">
    <property type="entry name" value="B12-binding"/>
    <property type="match status" value="1"/>
</dbReference>
<feature type="binding site" evidence="21 23">
    <location>
        <position position="331"/>
    </location>
    <ligand>
        <name>Zn(2+)</name>
        <dbReference type="ChEBI" id="CHEBI:29105"/>
    </ligand>
</feature>
<dbReference type="InterPro" id="IPR050554">
    <property type="entry name" value="Met_Synthase/Corrinoid"/>
</dbReference>
<evidence type="ECO:0000256" key="17">
    <source>
        <dbReference type="ARBA" id="ARBA00023285"/>
    </source>
</evidence>
<keyword evidence="16 20" id="KW-0486">Methionine biosynthesis</keyword>
<comment type="function">
    <text evidence="18 20">Catalyzes the transfer of a methyl group from methyl-cobalamin to homocysteine, yielding enzyme-bound cob(I)alamin and methionine. Subsequently, remethylates the cofactor using methyltetrahydrofolate.</text>
</comment>
<evidence type="ECO:0000259" key="28">
    <source>
        <dbReference type="PROSITE" id="PS51332"/>
    </source>
</evidence>
<dbReference type="FunFam" id="1.10.1240.10:FF:000001">
    <property type="entry name" value="Methionine synthase"/>
    <property type="match status" value="1"/>
</dbReference>
<evidence type="ECO:0000256" key="22">
    <source>
        <dbReference type="PIRSR" id="PIRSR000381-2"/>
    </source>
</evidence>
<dbReference type="SUPFAM" id="SSF82282">
    <property type="entry name" value="Homocysteine S-methyltransferase"/>
    <property type="match status" value="1"/>
</dbReference>
<keyword evidence="31" id="KW-1185">Reference proteome</keyword>
<dbReference type="NCBIfam" id="TIGR02082">
    <property type="entry name" value="metH"/>
    <property type="match status" value="1"/>
</dbReference>
<keyword evidence="11 20" id="KW-0808">Transferase</keyword>
<evidence type="ECO:0000256" key="16">
    <source>
        <dbReference type="ARBA" id="ARBA00023167"/>
    </source>
</evidence>
<dbReference type="Pfam" id="PF00809">
    <property type="entry name" value="Pterin_bind"/>
    <property type="match status" value="1"/>
</dbReference>
<organism evidence="30 31">
    <name type="scientific">Pararhodospirillum photometricum DSM 122</name>
    <dbReference type="NCBI Taxonomy" id="1150469"/>
    <lineage>
        <taxon>Bacteria</taxon>
        <taxon>Pseudomonadati</taxon>
        <taxon>Pseudomonadota</taxon>
        <taxon>Alphaproteobacteria</taxon>
        <taxon>Rhodospirillales</taxon>
        <taxon>Rhodospirillaceae</taxon>
        <taxon>Pararhodospirillum</taxon>
    </lineage>
</organism>
<dbReference type="InterPro" id="IPR011005">
    <property type="entry name" value="Dihydropteroate_synth-like_sf"/>
</dbReference>
<keyword evidence="13 20" id="KW-0479">Metal-binding</keyword>
<dbReference type="SUPFAM" id="SSF56507">
    <property type="entry name" value="Methionine synthase activation domain-like"/>
    <property type="match status" value="1"/>
</dbReference>
<evidence type="ECO:0000259" key="25">
    <source>
        <dbReference type="PROSITE" id="PS50970"/>
    </source>
</evidence>
<dbReference type="Gene3D" id="3.20.20.20">
    <property type="entry name" value="Dihydropteroate synthase-like"/>
    <property type="match status" value="1"/>
</dbReference>
<evidence type="ECO:0000256" key="11">
    <source>
        <dbReference type="ARBA" id="ARBA00022679"/>
    </source>
</evidence>
<dbReference type="GO" id="GO:0031419">
    <property type="term" value="F:cobalamin binding"/>
    <property type="evidence" value="ECO:0007669"/>
    <property type="project" value="UniProtKB-UniRule"/>
</dbReference>
<dbReference type="eggNOG" id="COG0646">
    <property type="taxonomic scope" value="Bacteria"/>
</dbReference>
<feature type="binding site" evidence="21 23">
    <location>
        <position position="332"/>
    </location>
    <ligand>
        <name>Zn(2+)</name>
        <dbReference type="ChEBI" id="CHEBI:29105"/>
    </ligand>
</feature>
<evidence type="ECO:0000256" key="12">
    <source>
        <dbReference type="ARBA" id="ARBA00022691"/>
    </source>
</evidence>
<dbReference type="PATRIC" id="fig|1150469.3.peg.310"/>
<dbReference type="PANTHER" id="PTHR45833:SF1">
    <property type="entry name" value="METHIONINE SYNTHASE"/>
    <property type="match status" value="1"/>
</dbReference>
<dbReference type="InterPro" id="IPR003759">
    <property type="entry name" value="Cbl-bd_cap"/>
</dbReference>
<dbReference type="Pfam" id="PF02607">
    <property type="entry name" value="B12-binding_2"/>
    <property type="match status" value="1"/>
</dbReference>
<dbReference type="Proteomes" id="UP000033220">
    <property type="component" value="Chromosome DSM 122"/>
</dbReference>
<feature type="region of interest" description="Disordered" evidence="24">
    <location>
        <begin position="15"/>
        <end position="42"/>
    </location>
</feature>
<evidence type="ECO:0000256" key="19">
    <source>
        <dbReference type="NCBIfam" id="TIGR02082"/>
    </source>
</evidence>
<gene>
    <name evidence="30" type="ORF">RSPPHO_00256</name>
</gene>
<dbReference type="PROSITE" id="PS50972">
    <property type="entry name" value="PTERIN_BINDING"/>
    <property type="match status" value="1"/>
</dbReference>
<evidence type="ECO:0000256" key="20">
    <source>
        <dbReference type="PIRNR" id="PIRNR000381"/>
    </source>
</evidence>
<feature type="domain" description="Hcy-binding" evidence="25">
    <location>
        <begin position="44"/>
        <end position="346"/>
    </location>
</feature>
<evidence type="ECO:0000256" key="6">
    <source>
        <dbReference type="ARBA" id="ARBA00012032"/>
    </source>
</evidence>
<evidence type="ECO:0000256" key="18">
    <source>
        <dbReference type="ARBA" id="ARBA00025552"/>
    </source>
</evidence>
<evidence type="ECO:0000256" key="1">
    <source>
        <dbReference type="ARBA" id="ARBA00001700"/>
    </source>
</evidence>
<evidence type="ECO:0000256" key="21">
    <source>
        <dbReference type="PIRSR" id="PIRSR000381-1"/>
    </source>
</evidence>
<dbReference type="InterPro" id="IPR033706">
    <property type="entry name" value="Met_synthase_B12-bd"/>
</dbReference>
<evidence type="ECO:0000256" key="8">
    <source>
        <dbReference type="ARBA" id="ARBA00022603"/>
    </source>
</evidence>
<evidence type="ECO:0000259" key="27">
    <source>
        <dbReference type="PROSITE" id="PS50974"/>
    </source>
</evidence>
<evidence type="ECO:0000256" key="14">
    <source>
        <dbReference type="ARBA" id="ARBA00022737"/>
    </source>
</evidence>
<dbReference type="GO" id="GO:0046653">
    <property type="term" value="P:tetrahydrofolate metabolic process"/>
    <property type="evidence" value="ECO:0007669"/>
    <property type="project" value="TreeGrafter"/>
</dbReference>
<dbReference type="PIRSF" id="PIRSF000381">
    <property type="entry name" value="MetH"/>
    <property type="match status" value="1"/>
</dbReference>
<evidence type="ECO:0000256" key="9">
    <source>
        <dbReference type="ARBA" id="ARBA00022605"/>
    </source>
</evidence>
<dbReference type="SUPFAM" id="SSF47644">
    <property type="entry name" value="Methionine synthase domain"/>
    <property type="match status" value="1"/>
</dbReference>
<evidence type="ECO:0000313" key="30">
    <source>
        <dbReference type="EMBL" id="CCG06882.1"/>
    </source>
</evidence>
<evidence type="ECO:0000256" key="5">
    <source>
        <dbReference type="ARBA" id="ARBA00010398"/>
    </source>
</evidence>
<keyword evidence="15 20" id="KW-0862">Zinc</keyword>
<dbReference type="eggNOG" id="COG1410">
    <property type="taxonomic scope" value="Bacteria"/>
</dbReference>
<dbReference type="Gene3D" id="1.10.1240.10">
    <property type="entry name" value="Methionine synthase domain"/>
    <property type="match status" value="1"/>
</dbReference>
<dbReference type="Gene3D" id="3.20.20.330">
    <property type="entry name" value="Homocysteine-binding-like domain"/>
    <property type="match status" value="1"/>
</dbReference>
<feature type="domain" description="B12-binding N-terminal" evidence="29">
    <location>
        <begin position="670"/>
        <end position="763"/>
    </location>
</feature>
<dbReference type="EMBL" id="HE663493">
    <property type="protein sequence ID" value="CCG06882.1"/>
    <property type="molecule type" value="Genomic_DNA"/>
</dbReference>
<dbReference type="InterPro" id="IPR037010">
    <property type="entry name" value="VitB12-dep_Met_synth_activ_sf"/>
</dbReference>
<feature type="binding site" evidence="22">
    <location>
        <position position="1173"/>
    </location>
    <ligand>
        <name>S-adenosyl-L-methionine</name>
        <dbReference type="ChEBI" id="CHEBI:59789"/>
    </ligand>
</feature>
<dbReference type="SUPFAM" id="SSF51717">
    <property type="entry name" value="Dihydropteroate synthetase-like"/>
    <property type="match status" value="1"/>
</dbReference>
<comment type="pathway">
    <text evidence="4 20">Amino-acid biosynthesis; L-methionine biosynthesis via de novo pathway; L-methionine from L-homocysteine (MetH route): step 1/1.</text>
</comment>
<evidence type="ECO:0000259" key="26">
    <source>
        <dbReference type="PROSITE" id="PS50972"/>
    </source>
</evidence>
<dbReference type="AlphaFoldDB" id="H6SN06"/>
<comment type="catalytic activity">
    <reaction evidence="1 20">
        <text>(6S)-5-methyl-5,6,7,8-tetrahydrofolate + L-homocysteine = (6S)-5,6,7,8-tetrahydrofolate + L-methionine</text>
        <dbReference type="Rhea" id="RHEA:11172"/>
        <dbReference type="ChEBI" id="CHEBI:18608"/>
        <dbReference type="ChEBI" id="CHEBI:57453"/>
        <dbReference type="ChEBI" id="CHEBI:57844"/>
        <dbReference type="ChEBI" id="CHEBI:58199"/>
        <dbReference type="EC" id="2.1.1.13"/>
    </reaction>
</comment>
<dbReference type="PROSITE" id="PS50970">
    <property type="entry name" value="HCY"/>
    <property type="match status" value="1"/>
</dbReference>
<dbReference type="SUPFAM" id="SSF52242">
    <property type="entry name" value="Cobalamin (vitamin B12)-binding domain"/>
    <property type="match status" value="1"/>
</dbReference>
<dbReference type="InterPro" id="IPR000489">
    <property type="entry name" value="Pterin-binding_dom"/>
</dbReference>
<dbReference type="Gene3D" id="3.10.196.10">
    <property type="entry name" value="Vitamin B12-dependent methionine synthase, activation domain"/>
    <property type="match status" value="1"/>
</dbReference>
<evidence type="ECO:0000256" key="10">
    <source>
        <dbReference type="ARBA" id="ARBA00022628"/>
    </source>
</evidence>
<feature type="binding site" evidence="21 23">
    <location>
        <position position="265"/>
    </location>
    <ligand>
        <name>Zn(2+)</name>
        <dbReference type="ChEBI" id="CHEBI:29105"/>
    </ligand>
</feature>
<accession>H6SN06</accession>
<dbReference type="FunFam" id="3.20.20.330:FF:000001">
    <property type="entry name" value="Methionine synthase"/>
    <property type="match status" value="1"/>
</dbReference>
<dbReference type="PANTHER" id="PTHR45833">
    <property type="entry name" value="METHIONINE SYNTHASE"/>
    <property type="match status" value="1"/>
</dbReference>
<dbReference type="UniPathway" id="UPA00051">
    <property type="reaction ID" value="UER00081"/>
</dbReference>
<dbReference type="PROSITE" id="PS51337">
    <property type="entry name" value="B12_BINDING_NTER"/>
    <property type="match status" value="1"/>
</dbReference>
<evidence type="ECO:0000256" key="2">
    <source>
        <dbReference type="ARBA" id="ARBA00001947"/>
    </source>
</evidence>
<sequence>MPLADGRWRARLPLLYPQPAGSGPSHLPRPWGASPSRPREPRSMSRFLDALRERVLLCDGGMGSLVQAMDLSVEKDFLGRENCTEALTLARPDVVRGLHARYFEAGADCVETNTFGGSILTLAEFDLQDRTREINRRSVELAREAAEGFSDGRERFVLGSVGPGTRLPSLGHVDYDTLKDSLTEQCLGLIEGGADAILIETCQDPLQFKAAINAAKKARIHHGTDTPILLQVTVETTGTLLVGADIAAAATVAHALGVDSLGLNCATGPREMSEHVRWLAENWPGFISLQPNAGLPELVDGKAHYPLTPAELADWHKRFILEDGVNLVGGCCGTTPPHIQAVDAMLRTLAQETGRPDRPAPVRRTVHWVPSVASLYGAVPLRQENAFLSIGERCNANGSKKFRTLQDAEDWDGIVGMAREQGREGSHTLDVCTAFVGRNETRDMTEVITRLRGSVHMPLVIDSTETKVLAAALKLYGGKAILNSINFEDGEETAAQRLELAREFGAAVIALTIDEEGMAKDADSKLRIARRLYEFAVTEHGLAPEDLLFDPLTFTICTGNEDDRRLGLETLNAIRQIREQMPGCQIILGLSNISFGLKPAARCVLNSVFLDEAVKAGMTGAIVHVSKILPLHKIPEAEVQAALNLIHDRREAGDPLHAFIRLFEDRVEAKAEARADAPVDERLRQRIIDGDRLGLEADLEEARALMPPLEIINTILLDGMRVVGELFGAGKMQLPFVLQSAETMKAAVSHLEPHMEKIEGQERGIMVLATVKGDVHDIGKNLVDIILSNNGYKVVNIGIKQPLPAILDAARTHKADAIGLSGLLVKSTVIMKDNLEEMARDGWDVPVVLGGAALTRAFVEEDCVRAYGNHGRVAYARDAFDGLDLMAKVMEGSFDRHLAAIQEKRQAKPSRRAREAAEALDAVALAAANDLTADQAQAAKPRRLDRPVDAEEISLRRAELARQTEIHTPPFWGARLVEGISLKTLVPFINEATLFQFQWGFRKGSRTRDEWKVWAETELRPILFDMLQRCAQDAILEPKAVYGFWKAASDGDAIVLYDEDGRREVARFALPRQAKAGGLCLADFVRDVSAGPQDRDVVALQAVTVGARASDVARAWFAENKYKDYLYLHGVSVEVAEALAEYMHKRIRAELGFGAEDARDTEELFKQAYRGSRYSFGYPACPHLEDQRHLLDLLGAERIGLDLSEEFELVPEQSTSALVLFHPQAKYFRV</sequence>
<dbReference type="HOGENOM" id="CLU_004914_4_0_5"/>
<reference evidence="30 31" key="1">
    <citation type="submission" date="2012-02" db="EMBL/GenBank/DDBJ databases">
        <title>Shotgun genome sequence of Phaeospirillum photometricum DSM 122.</title>
        <authorList>
            <person name="Duquesne K."/>
            <person name="Sturgis J."/>
        </authorList>
    </citation>
    <scope>NUCLEOTIDE SEQUENCE [LARGE SCALE GENOMIC DNA]</scope>
    <source>
        <strain evidence="31">DSM122</strain>
    </source>
</reference>
<feature type="binding site" evidence="22">
    <location>
        <begin position="1227"/>
        <end position="1228"/>
    </location>
    <ligand>
        <name>S-adenosyl-L-methionine</name>
        <dbReference type="ChEBI" id="CHEBI:59789"/>
    </ligand>
</feature>
<evidence type="ECO:0000256" key="24">
    <source>
        <dbReference type="SAM" id="MobiDB-lite"/>
    </source>
</evidence>
<evidence type="ECO:0000259" key="29">
    <source>
        <dbReference type="PROSITE" id="PS51337"/>
    </source>
</evidence>
<dbReference type="GO" id="GO:0008705">
    <property type="term" value="F:methionine synthase activity"/>
    <property type="evidence" value="ECO:0007669"/>
    <property type="project" value="UniProtKB-UniRule"/>
</dbReference>
<feature type="binding site" evidence="22">
    <location>
        <begin position="773"/>
        <end position="777"/>
    </location>
    <ligand>
        <name>methylcob(III)alamin</name>
        <dbReference type="ChEBI" id="CHEBI:28115"/>
    </ligand>
</feature>
<dbReference type="InterPro" id="IPR011822">
    <property type="entry name" value="MetH"/>
</dbReference>
<feature type="binding site" evidence="22">
    <location>
        <position position="821"/>
    </location>
    <ligand>
        <name>methylcob(III)alamin</name>
        <dbReference type="ChEBI" id="CHEBI:28115"/>
    </ligand>
</feature>
<evidence type="ECO:0000256" key="15">
    <source>
        <dbReference type="ARBA" id="ARBA00022833"/>
    </source>
</evidence>
<keyword evidence="17 20" id="KW-0170">Cobalt</keyword>
<protein>
    <recommendedName>
        <fullName evidence="7 19">Methionine synthase</fullName>
        <ecNumber evidence="6 19">2.1.1.13</ecNumber>
    </recommendedName>
    <alternativeName>
        <fullName evidence="20">5-methyltetrahydrofolate--homocysteine methyltransferase</fullName>
    </alternativeName>
</protein>
<keyword evidence="9 20" id="KW-0028">Amino-acid biosynthesis</keyword>
<keyword evidence="14" id="KW-0677">Repeat</keyword>
<evidence type="ECO:0000256" key="23">
    <source>
        <dbReference type="PROSITE-ProRule" id="PRU00333"/>
    </source>
</evidence>
<dbReference type="GO" id="GO:0008270">
    <property type="term" value="F:zinc ion binding"/>
    <property type="evidence" value="ECO:0007669"/>
    <property type="project" value="UniProtKB-UniRule"/>
</dbReference>
<dbReference type="Pfam" id="PF02574">
    <property type="entry name" value="S-methyl_trans"/>
    <property type="match status" value="1"/>
</dbReference>
<evidence type="ECO:0000256" key="4">
    <source>
        <dbReference type="ARBA" id="ARBA00005178"/>
    </source>
</evidence>
<evidence type="ECO:0000313" key="31">
    <source>
        <dbReference type="Proteomes" id="UP000033220"/>
    </source>
</evidence>
<dbReference type="InterPro" id="IPR036594">
    <property type="entry name" value="Meth_synthase_dom"/>
</dbReference>
<dbReference type="InterPro" id="IPR036724">
    <property type="entry name" value="Cobalamin-bd_sf"/>
</dbReference>
<keyword evidence="10 20" id="KW-0846">Cobalamin</keyword>
<dbReference type="Pfam" id="PF02965">
    <property type="entry name" value="Met_synt_B12"/>
    <property type="match status" value="1"/>
</dbReference>
<evidence type="ECO:0000256" key="7">
    <source>
        <dbReference type="ARBA" id="ARBA00013998"/>
    </source>
</evidence>
<dbReference type="SMART" id="SM01018">
    <property type="entry name" value="B12-binding_2"/>
    <property type="match status" value="1"/>
</dbReference>
<dbReference type="KEGG" id="rpm:RSPPHO_00256"/>
<dbReference type="InterPro" id="IPR004223">
    <property type="entry name" value="VitB12-dep_Met_synth_activ_dom"/>
</dbReference>
<keyword evidence="8 20" id="KW-0489">Methyltransferase</keyword>
<dbReference type="Gene3D" id="3.40.50.280">
    <property type="entry name" value="Cobalamin-binding domain"/>
    <property type="match status" value="1"/>
</dbReference>
<comment type="similarity">
    <text evidence="5">Belongs to the vitamin-B12 dependent methionine synthase family.</text>
</comment>
<evidence type="ECO:0000256" key="13">
    <source>
        <dbReference type="ARBA" id="ARBA00022723"/>
    </source>
</evidence>
<name>H6SN06_PARPM</name>
<feature type="binding site" description="axial binding residue" evidence="21">
    <location>
        <position position="776"/>
    </location>
    <ligand>
        <name>methylcob(III)alamin</name>
        <dbReference type="ChEBI" id="CHEBI:28115"/>
    </ligand>
    <ligandPart>
        <name>Co</name>
        <dbReference type="ChEBI" id="CHEBI:27638"/>
    </ligandPart>
</feature>
<dbReference type="GO" id="GO:0050667">
    <property type="term" value="P:homocysteine metabolic process"/>
    <property type="evidence" value="ECO:0007669"/>
    <property type="project" value="TreeGrafter"/>
</dbReference>
<feature type="domain" description="Pterin-binding" evidence="26">
    <location>
        <begin position="387"/>
        <end position="644"/>
    </location>
</feature>
<comment type="domain">
    <text evidence="20">Modular enzyme with four functionally distinct domains. The isolated Hcy-binding domain catalyzes methyl transfer from free methylcobalamin to homocysteine. The Hcy-binding domain in association with the pterin-binding domain catalyzes the methylation of cob(I)alamin by methyltetrahydrofolate and the methylation of homocysteine. The B12-binding domain binds the cofactor. The AdoMet activation domain binds S-adenosyl-L-methionine. Under aerobic conditions cob(I)alamin can be converted to inactive cob(II)alamin. Reductive methylation by S-adenosyl-L-methionine and flavodoxin regenerates methylcobalamin.</text>
</comment>
<keyword evidence="12 20" id="KW-0949">S-adenosyl-L-methionine</keyword>